<evidence type="ECO:0000313" key="2">
    <source>
        <dbReference type="EMBL" id="CAI9592953.1"/>
    </source>
</evidence>
<name>A0ABN9FBU2_9NEOB</name>
<sequence length="54" mass="5908">MRGDQKVNCVLGVLYWGAVCWCLTVRTLPSRAPSRWGGGLLLNKVALLPIGDPR</sequence>
<protein>
    <submittedName>
        <fullName evidence="2">Uncharacterized protein</fullName>
    </submittedName>
</protein>
<dbReference type="EMBL" id="CATNWA010016468">
    <property type="protein sequence ID" value="CAI9592953.1"/>
    <property type="molecule type" value="Genomic_DNA"/>
</dbReference>
<accession>A0ABN9FBU2</accession>
<evidence type="ECO:0000313" key="3">
    <source>
        <dbReference type="Proteomes" id="UP001162483"/>
    </source>
</evidence>
<gene>
    <name evidence="2" type="ORF">SPARVUS_LOCUS11458075</name>
</gene>
<organism evidence="2 3">
    <name type="scientific">Staurois parvus</name>
    <dbReference type="NCBI Taxonomy" id="386267"/>
    <lineage>
        <taxon>Eukaryota</taxon>
        <taxon>Metazoa</taxon>
        <taxon>Chordata</taxon>
        <taxon>Craniata</taxon>
        <taxon>Vertebrata</taxon>
        <taxon>Euteleostomi</taxon>
        <taxon>Amphibia</taxon>
        <taxon>Batrachia</taxon>
        <taxon>Anura</taxon>
        <taxon>Neobatrachia</taxon>
        <taxon>Ranoidea</taxon>
        <taxon>Ranidae</taxon>
        <taxon>Staurois</taxon>
    </lineage>
</organism>
<comment type="caution">
    <text evidence="2">The sequence shown here is derived from an EMBL/GenBank/DDBJ whole genome shotgun (WGS) entry which is preliminary data.</text>
</comment>
<keyword evidence="1" id="KW-1133">Transmembrane helix</keyword>
<proteinExistence type="predicted"/>
<reference evidence="2" key="1">
    <citation type="submission" date="2023-05" db="EMBL/GenBank/DDBJ databases">
        <authorList>
            <person name="Stuckert A."/>
        </authorList>
    </citation>
    <scope>NUCLEOTIDE SEQUENCE</scope>
</reference>
<keyword evidence="3" id="KW-1185">Reference proteome</keyword>
<keyword evidence="1" id="KW-0472">Membrane</keyword>
<keyword evidence="1" id="KW-0812">Transmembrane</keyword>
<evidence type="ECO:0000256" key="1">
    <source>
        <dbReference type="SAM" id="Phobius"/>
    </source>
</evidence>
<dbReference type="Proteomes" id="UP001162483">
    <property type="component" value="Unassembled WGS sequence"/>
</dbReference>
<feature type="transmembrane region" description="Helical" evidence="1">
    <location>
        <begin position="7"/>
        <end position="28"/>
    </location>
</feature>